<protein>
    <submittedName>
        <fullName evidence="1">Histidine kinase</fullName>
    </submittedName>
</protein>
<dbReference type="GO" id="GO:0016301">
    <property type="term" value="F:kinase activity"/>
    <property type="evidence" value="ECO:0007669"/>
    <property type="project" value="UniProtKB-KW"/>
</dbReference>
<keyword evidence="2" id="KW-1185">Reference proteome</keyword>
<keyword evidence="1" id="KW-0418">Kinase</keyword>
<keyword evidence="1" id="KW-0808">Transferase</keyword>
<gene>
    <name evidence="1" type="ORF">H1D41_06510</name>
</gene>
<dbReference type="RefSeq" id="WP_228848131.1">
    <property type="nucleotide sequence ID" value="NZ_JADCKQ010000004.1"/>
</dbReference>
<comment type="caution">
    <text evidence="1">The sequence shown here is derived from an EMBL/GenBank/DDBJ whole genome shotgun (WGS) entry which is preliminary data.</text>
</comment>
<reference evidence="1" key="1">
    <citation type="submission" date="2020-10" db="EMBL/GenBank/DDBJ databases">
        <title>Paenihalocynthiibacter styelae gen. nov., sp. nov., isolated from stalked sea squirt Styela clava.</title>
        <authorList>
            <person name="Kim Y.-O."/>
            <person name="Yoon J.-H."/>
        </authorList>
    </citation>
    <scope>NUCLEOTIDE SEQUENCE</scope>
    <source>
        <strain evidence="1">MYP1-1</strain>
    </source>
</reference>
<dbReference type="Pfam" id="PF20044">
    <property type="entry name" value="DUF6446"/>
    <property type="match status" value="1"/>
</dbReference>
<evidence type="ECO:0000313" key="1">
    <source>
        <dbReference type="EMBL" id="MBI1493280.1"/>
    </source>
</evidence>
<dbReference type="Proteomes" id="UP000640583">
    <property type="component" value="Unassembled WGS sequence"/>
</dbReference>
<sequence length="172" mass="19062">MGKFLAGSILVCAIAAGILMYYLQVYAFYDEIPAGADGRVEVVSLATDLPEEIIFEDFEGIDSDSSPLRYRACFTTPQSQAMMTETYVTFEDATPLTAPAWFDCYDAVEVGEALERGEAIAFLGQKDIHWGFDRVIAIMPDGRGFVWHQMNACGKEVFEDGRPVPDHCPSRP</sequence>
<dbReference type="EMBL" id="JADCKQ010000004">
    <property type="protein sequence ID" value="MBI1493280.1"/>
    <property type="molecule type" value="Genomic_DNA"/>
</dbReference>
<dbReference type="InterPro" id="IPR045616">
    <property type="entry name" value="DUF6446"/>
</dbReference>
<dbReference type="AlphaFoldDB" id="A0A8J7LK67"/>
<evidence type="ECO:0000313" key="2">
    <source>
        <dbReference type="Proteomes" id="UP000640583"/>
    </source>
</evidence>
<name>A0A8J7LK67_9RHOB</name>
<proteinExistence type="predicted"/>
<organism evidence="1 2">
    <name type="scientific">Halocynthiibacter styelae</name>
    <dbReference type="NCBI Taxonomy" id="2761955"/>
    <lineage>
        <taxon>Bacteria</taxon>
        <taxon>Pseudomonadati</taxon>
        <taxon>Pseudomonadota</taxon>
        <taxon>Alphaproteobacteria</taxon>
        <taxon>Rhodobacterales</taxon>
        <taxon>Paracoccaceae</taxon>
        <taxon>Halocynthiibacter</taxon>
    </lineage>
</organism>
<accession>A0A8J7LK67</accession>